<evidence type="ECO:0000256" key="7">
    <source>
        <dbReference type="SAM" id="MobiDB-lite"/>
    </source>
</evidence>
<protein>
    <submittedName>
        <fullName evidence="11">ABC transporter G family member 20</fullName>
    </submittedName>
</protein>
<feature type="region of interest" description="Disordered" evidence="7">
    <location>
        <begin position="72"/>
        <end position="98"/>
    </location>
</feature>
<evidence type="ECO:0000256" key="3">
    <source>
        <dbReference type="ARBA" id="ARBA00022741"/>
    </source>
</evidence>
<evidence type="ECO:0000256" key="8">
    <source>
        <dbReference type="SAM" id="Phobius"/>
    </source>
</evidence>
<dbReference type="PROSITE" id="PS00211">
    <property type="entry name" value="ABC_TRANSPORTER_1"/>
    <property type="match status" value="1"/>
</dbReference>
<dbReference type="PROSITE" id="PS51012">
    <property type="entry name" value="ABC_TM2"/>
    <property type="match status" value="1"/>
</dbReference>
<dbReference type="SMART" id="SM00382">
    <property type="entry name" value="AAA"/>
    <property type="match status" value="1"/>
</dbReference>
<evidence type="ECO:0000256" key="2">
    <source>
        <dbReference type="ARBA" id="ARBA00022692"/>
    </source>
</evidence>
<gene>
    <name evidence="11" type="primary">abcG20_2</name>
    <name evidence="11" type="ORF">g.8178</name>
</gene>
<dbReference type="GO" id="GO:0016020">
    <property type="term" value="C:membrane"/>
    <property type="evidence" value="ECO:0007669"/>
    <property type="project" value="UniProtKB-SubCell"/>
</dbReference>
<feature type="transmembrane region" description="Helical" evidence="8">
    <location>
        <begin position="1094"/>
        <end position="1112"/>
    </location>
</feature>
<proteinExistence type="predicted"/>
<feature type="domain" description="ABC transmembrane type-2" evidence="10">
    <location>
        <begin position="892"/>
        <end position="1120"/>
    </location>
</feature>
<dbReference type="Pfam" id="PF12698">
    <property type="entry name" value="ABC2_membrane_3"/>
    <property type="match status" value="1"/>
</dbReference>
<comment type="subcellular location">
    <subcellularLocation>
        <location evidence="1">Membrane</location>
        <topology evidence="1">Multi-pass membrane protein</topology>
    </subcellularLocation>
</comment>
<dbReference type="InterPro" id="IPR047817">
    <property type="entry name" value="ABC2_TM_bact-type"/>
</dbReference>
<dbReference type="Gene3D" id="3.40.50.300">
    <property type="entry name" value="P-loop containing nucleotide triphosphate hydrolases"/>
    <property type="match status" value="1"/>
</dbReference>
<evidence type="ECO:0000256" key="4">
    <source>
        <dbReference type="ARBA" id="ARBA00022840"/>
    </source>
</evidence>
<dbReference type="GO" id="GO:0016887">
    <property type="term" value="F:ATP hydrolysis activity"/>
    <property type="evidence" value="ECO:0007669"/>
    <property type="project" value="InterPro"/>
</dbReference>
<dbReference type="InterPro" id="IPR003439">
    <property type="entry name" value="ABC_transporter-like_ATP-bd"/>
</dbReference>
<sequence>MFGESDDTQGRVRPLRFKSIDDDNDDQNPCSNHWHRRPSKKRSAAKSFTTSNEHNNINMMAMIHHEDHTNNELAKKARKRLSSSPPPPPVTTCESQQQPPQLNFSLEYSYPAVILENICFSVDRSQQQSNFLNECLSRLSQCVNPILCACDKQHQPDQSQKVQILKSVNLNVPHGTIFGLLGPSSCGKTTLLRCLVGLLKPNSGSIRLFGRCSFSKLARQQHHQNNSDDNETKSSCCHCLSCQCDNQNSQSNSGRNDCKVPGSNVGYMPQDLGLYEDFTISQLLTMFGNYMRMDSKLIKDRIAFMANFLDLPDVDRVIATLSGGQKRRVSFAIALLHMPPLIILDEPTVGVDPLLRRSIWKYLRCLASEENKTIIITTHYIEEAAQADQVALMRAGEILVQDSPQRIMQSNNSRTLEEAFLKICNNVQSDGGGGDNSANTVKRNDKENQNHNSNNKLKIIAQPKFHWPAELDNMGGGGAGTDSVCATSNDCPAPKQELEEALNCRRDGDTEDEEAVDPMIRELKLKAQEKLAIYDKLRCNQLHLAGLDGSKQGARGLEQTNLSMTPDAQKPRPNRQARLMSHILDDADFSGGASGGGHHNHKHHQQQQQLTTTCGKTKRDRLFRKNKFVLNDGCNGNNGSSFYELTTDYFTPDSDHRTKRNKKKRTTARLSLPMELASDDDDGDWRQRISKGFALFWALLYKNYRRNVNSIPLLAFQFMLPMIQMISFSLCVGGKPTNVGLGIVNHDNPISYLTSTALVSSLDNVGLNNATIGGGLVAPSLNDEMYLGEQNDSLSLRYMSFIDTSMLNVKIYNDLGEALADVRRAKLWAALEIGENFTAAIEKRFDLENFYQLDLPTIHQSVIKLYPDRSNKILDMICHRSLVDSYRRFLSDEFEHFKRLPIEIARPIFDIKPNVISNSIDGYTESIAPGLLASLTYIMAAGLTTFIMVVERSAGILERTYTSGIHPIAYLLAHAIFRSVVMMFQIGFVLGLTFYILKQPLVGSIWLAYFMLMTLNVTGIAYGLLISSIVTDQNGAALTIVSSLVVKITLSGILWPFEAIPMWLRTICYIQPLTMPVQALKAITLKGAVFGDRAVNLGFLVSISWLIVFLTISAKRFKFYQH</sequence>
<keyword evidence="5 8" id="KW-1133">Transmembrane helix</keyword>
<dbReference type="PANTHER" id="PTHR43038:SF3">
    <property type="entry name" value="ABC TRANSPORTER G FAMILY MEMBER 20 ISOFORM X1"/>
    <property type="match status" value="1"/>
</dbReference>
<keyword evidence="2 8" id="KW-0812">Transmembrane</keyword>
<organism evidence="11">
    <name type="scientific">Aceria tosichella</name>
    <name type="common">wheat curl mite</name>
    <dbReference type="NCBI Taxonomy" id="561515"/>
    <lineage>
        <taxon>Eukaryota</taxon>
        <taxon>Metazoa</taxon>
        <taxon>Ecdysozoa</taxon>
        <taxon>Arthropoda</taxon>
        <taxon>Chelicerata</taxon>
        <taxon>Arachnida</taxon>
        <taxon>Acari</taxon>
        <taxon>Acariformes</taxon>
        <taxon>Trombidiformes</taxon>
        <taxon>Prostigmata</taxon>
        <taxon>Eupodina</taxon>
        <taxon>Eriophyoidea</taxon>
        <taxon>Eriophyidae</taxon>
        <taxon>Eriophyinae</taxon>
        <taxon>Aceriini</taxon>
        <taxon>Aceria</taxon>
    </lineage>
</organism>
<feature type="transmembrane region" description="Helical" evidence="8">
    <location>
        <begin position="927"/>
        <end position="950"/>
    </location>
</feature>
<dbReference type="SUPFAM" id="SSF52540">
    <property type="entry name" value="P-loop containing nucleoside triphosphate hydrolases"/>
    <property type="match status" value="1"/>
</dbReference>
<evidence type="ECO:0000259" key="9">
    <source>
        <dbReference type="PROSITE" id="PS50893"/>
    </source>
</evidence>
<keyword evidence="6 8" id="KW-0472">Membrane</keyword>
<dbReference type="InterPro" id="IPR003593">
    <property type="entry name" value="AAA+_ATPase"/>
</dbReference>
<feature type="region of interest" description="Disordered" evidence="7">
    <location>
        <begin position="1"/>
        <end position="54"/>
    </location>
</feature>
<evidence type="ECO:0000256" key="5">
    <source>
        <dbReference type="ARBA" id="ARBA00022989"/>
    </source>
</evidence>
<feature type="domain" description="ABC transporter" evidence="9">
    <location>
        <begin position="147"/>
        <end position="420"/>
    </location>
</feature>
<evidence type="ECO:0000256" key="6">
    <source>
        <dbReference type="ARBA" id="ARBA00023136"/>
    </source>
</evidence>
<dbReference type="AlphaFoldDB" id="A0A6G1SIZ5"/>
<evidence type="ECO:0000259" key="10">
    <source>
        <dbReference type="PROSITE" id="PS51012"/>
    </source>
</evidence>
<accession>A0A6G1SIZ5</accession>
<feature type="region of interest" description="Disordered" evidence="7">
    <location>
        <begin position="431"/>
        <end position="454"/>
    </location>
</feature>
<dbReference type="GO" id="GO:0140359">
    <property type="term" value="F:ABC-type transporter activity"/>
    <property type="evidence" value="ECO:0007669"/>
    <property type="project" value="InterPro"/>
</dbReference>
<dbReference type="InterPro" id="IPR017871">
    <property type="entry name" value="ABC_transporter-like_CS"/>
</dbReference>
<feature type="compositionally biased region" description="Basic residues" evidence="7">
    <location>
        <begin position="33"/>
        <end position="44"/>
    </location>
</feature>
<dbReference type="Pfam" id="PF00005">
    <property type="entry name" value="ABC_tran"/>
    <property type="match status" value="1"/>
</dbReference>
<dbReference type="EMBL" id="GGYP01005568">
    <property type="protein sequence ID" value="MDE50339.1"/>
    <property type="molecule type" value="Transcribed_RNA"/>
</dbReference>
<dbReference type="CDD" id="cd03230">
    <property type="entry name" value="ABC_DR_subfamily_A"/>
    <property type="match status" value="1"/>
</dbReference>
<evidence type="ECO:0000313" key="11">
    <source>
        <dbReference type="EMBL" id="MDE50339.1"/>
    </source>
</evidence>
<feature type="transmembrane region" description="Helical" evidence="8">
    <location>
        <begin position="1003"/>
        <end position="1025"/>
    </location>
</feature>
<dbReference type="PANTHER" id="PTHR43038">
    <property type="entry name" value="ATP-BINDING CASSETTE, SUB-FAMILY H, MEMBER 1"/>
    <property type="match status" value="1"/>
</dbReference>
<dbReference type="GO" id="GO:0005524">
    <property type="term" value="F:ATP binding"/>
    <property type="evidence" value="ECO:0007669"/>
    <property type="project" value="UniProtKB-KW"/>
</dbReference>
<dbReference type="PROSITE" id="PS50893">
    <property type="entry name" value="ABC_TRANSPORTER_2"/>
    <property type="match status" value="1"/>
</dbReference>
<feature type="region of interest" description="Disordered" evidence="7">
    <location>
        <begin position="590"/>
        <end position="613"/>
    </location>
</feature>
<feature type="transmembrane region" description="Helical" evidence="8">
    <location>
        <begin position="971"/>
        <end position="997"/>
    </location>
</feature>
<dbReference type="InterPro" id="IPR013525">
    <property type="entry name" value="ABC2_TM"/>
</dbReference>
<reference evidence="11" key="1">
    <citation type="submission" date="2018-10" db="EMBL/GenBank/DDBJ databases">
        <title>Transcriptome assembly of Aceria tosichella (Wheat curl mite) Type 2.</title>
        <authorList>
            <person name="Scully E.D."/>
            <person name="Geib S.M."/>
            <person name="Palmer N.A."/>
            <person name="Gupta A.K."/>
            <person name="Sarath G."/>
            <person name="Tatineni S."/>
        </authorList>
    </citation>
    <scope>NUCLEOTIDE SEQUENCE</scope>
    <source>
        <strain evidence="11">LincolnNE</strain>
    </source>
</reference>
<name>A0A6G1SIZ5_9ACAR</name>
<feature type="transmembrane region" description="Helical" evidence="8">
    <location>
        <begin position="1037"/>
        <end position="1057"/>
    </location>
</feature>
<evidence type="ECO:0000256" key="1">
    <source>
        <dbReference type="ARBA" id="ARBA00004141"/>
    </source>
</evidence>
<dbReference type="InterPro" id="IPR027417">
    <property type="entry name" value="P-loop_NTPase"/>
</dbReference>
<keyword evidence="3" id="KW-0547">Nucleotide-binding</keyword>
<keyword evidence="4" id="KW-0067">ATP-binding</keyword>